<keyword evidence="8" id="KW-0464">Manganese</keyword>
<comment type="catalytic activity">
    <reaction evidence="9">
        <text>a 3'-end 3'-phospho-ribonucleotide-RNA + a 5'-end dephospho-ribonucleoside-RNA + GTP = a ribonucleotidyl-ribonucleotide-RNA + GMP + diphosphate</text>
        <dbReference type="Rhea" id="RHEA:68076"/>
        <dbReference type="Rhea" id="RHEA-COMP:10463"/>
        <dbReference type="Rhea" id="RHEA-COMP:13936"/>
        <dbReference type="Rhea" id="RHEA-COMP:17355"/>
        <dbReference type="ChEBI" id="CHEBI:33019"/>
        <dbReference type="ChEBI" id="CHEBI:37565"/>
        <dbReference type="ChEBI" id="CHEBI:58115"/>
        <dbReference type="ChEBI" id="CHEBI:83062"/>
        <dbReference type="ChEBI" id="CHEBI:138284"/>
        <dbReference type="ChEBI" id="CHEBI:173118"/>
        <dbReference type="EC" id="6.5.1.8"/>
    </reaction>
</comment>
<dbReference type="InterPro" id="IPR036025">
    <property type="entry name" value="RtcB-like_sf"/>
</dbReference>
<dbReference type="SUPFAM" id="SSF103365">
    <property type="entry name" value="Hypothetical protein PH1602"/>
    <property type="match status" value="1"/>
</dbReference>
<dbReference type="PANTHER" id="PTHR43749:SF2">
    <property type="entry name" value="RNA-SPLICING LIGASE RTCB"/>
    <property type="match status" value="1"/>
</dbReference>
<evidence type="ECO:0000256" key="4">
    <source>
        <dbReference type="ARBA" id="ARBA00022723"/>
    </source>
</evidence>
<protein>
    <recommendedName>
        <fullName evidence="2">3'-phosphate/5'-hydroxy nucleic acid ligase</fullName>
        <ecNumber evidence="2">6.5.1.8</ecNumber>
    </recommendedName>
</protein>
<dbReference type="Pfam" id="PF01139">
    <property type="entry name" value="RtcB"/>
    <property type="match status" value="2"/>
</dbReference>
<evidence type="ECO:0000256" key="8">
    <source>
        <dbReference type="ARBA" id="ARBA00023211"/>
    </source>
</evidence>
<dbReference type="Gene3D" id="3.90.1860.10">
    <property type="entry name" value="tRNA-splicing ligase RtcB"/>
    <property type="match status" value="1"/>
</dbReference>
<organism evidence="10 11">
    <name type="scientific">Desulfoluna limicola</name>
    <dbReference type="NCBI Taxonomy" id="2810562"/>
    <lineage>
        <taxon>Bacteria</taxon>
        <taxon>Pseudomonadati</taxon>
        <taxon>Thermodesulfobacteriota</taxon>
        <taxon>Desulfobacteria</taxon>
        <taxon>Desulfobacterales</taxon>
        <taxon>Desulfolunaceae</taxon>
        <taxon>Desulfoluna</taxon>
    </lineage>
</organism>
<dbReference type="PANTHER" id="PTHR43749">
    <property type="entry name" value="RNA-SPLICING LIGASE RTCB"/>
    <property type="match status" value="1"/>
</dbReference>
<comment type="cofactor">
    <cofactor evidence="1">
        <name>Mn(2+)</name>
        <dbReference type="ChEBI" id="CHEBI:29035"/>
    </cofactor>
</comment>
<evidence type="ECO:0000313" key="10">
    <source>
        <dbReference type="EMBL" id="BCS94826.1"/>
    </source>
</evidence>
<dbReference type="EMBL" id="AP024488">
    <property type="protein sequence ID" value="BCS94826.1"/>
    <property type="molecule type" value="Genomic_DNA"/>
</dbReference>
<evidence type="ECO:0000313" key="11">
    <source>
        <dbReference type="Proteomes" id="UP001320148"/>
    </source>
</evidence>
<gene>
    <name evidence="10" type="ORF">DSLASN_04580</name>
</gene>
<keyword evidence="11" id="KW-1185">Reference proteome</keyword>
<sequence>MSREHPHAKEPLPIKSWCTDLDEGALRQAENLQRHPVLVHHVALMPDCHLGYGMPIGGVIAAENAIIPNAVGVDIGCGMVALQTDLPCDTLAREELRLLLTRVKERVPLGFSRHKKEQTWKGFSHGRPRFLKEGAWKTARESLGSLGGGNHFIEIQKGDDGFLWLMIHSGSRNLGKTIADHHHRTALAWCHKHGVALPDDDLAFLPTDTTEGKAYIDDMRFALAYAMENRKRIMTAFADTLMGIRPFSQRRQVNIHHNYAALETHFGKEVWTHRKGATSAKKGEAGIIPGSMGAASYIVEGLGNPESFRSCSHGAGRAMGRNQASRVLTQETCDAAMGDVVFDRWHTIRRGKLKGRPDLGEAPQAYKAIEAVMDAQADLTKPIVRLSPIGVVKG</sequence>
<keyword evidence="4" id="KW-0479">Metal-binding</keyword>
<evidence type="ECO:0000256" key="2">
    <source>
        <dbReference type="ARBA" id="ARBA00012726"/>
    </source>
</evidence>
<reference evidence="10 11" key="1">
    <citation type="submission" date="2021-02" db="EMBL/GenBank/DDBJ databases">
        <title>Complete genome of Desulfoluna sp. strain ASN36.</title>
        <authorList>
            <person name="Takahashi A."/>
            <person name="Kojima H."/>
            <person name="Fukui M."/>
        </authorList>
    </citation>
    <scope>NUCLEOTIDE SEQUENCE [LARGE SCALE GENOMIC DNA]</scope>
    <source>
        <strain evidence="10 11">ASN36</strain>
    </source>
</reference>
<accession>A0ABM7PC87</accession>
<dbReference type="InterPro" id="IPR001233">
    <property type="entry name" value="RtcB"/>
</dbReference>
<evidence type="ECO:0000256" key="7">
    <source>
        <dbReference type="ARBA" id="ARBA00023134"/>
    </source>
</evidence>
<evidence type="ECO:0000256" key="3">
    <source>
        <dbReference type="ARBA" id="ARBA00022598"/>
    </source>
</evidence>
<evidence type="ECO:0000256" key="1">
    <source>
        <dbReference type="ARBA" id="ARBA00001936"/>
    </source>
</evidence>
<name>A0ABM7PC87_9BACT</name>
<keyword evidence="6" id="KW-0692">RNA repair</keyword>
<evidence type="ECO:0000256" key="6">
    <source>
        <dbReference type="ARBA" id="ARBA00022800"/>
    </source>
</evidence>
<dbReference type="InterPro" id="IPR052915">
    <property type="entry name" value="RtcB-like"/>
</dbReference>
<dbReference type="Proteomes" id="UP001320148">
    <property type="component" value="Chromosome"/>
</dbReference>
<evidence type="ECO:0000256" key="9">
    <source>
        <dbReference type="ARBA" id="ARBA00047746"/>
    </source>
</evidence>
<evidence type="ECO:0000256" key="5">
    <source>
        <dbReference type="ARBA" id="ARBA00022741"/>
    </source>
</evidence>
<dbReference type="EC" id="6.5.1.8" evidence="2"/>
<proteinExistence type="predicted"/>
<keyword evidence="7" id="KW-0342">GTP-binding</keyword>
<dbReference type="RefSeq" id="WP_236891132.1">
    <property type="nucleotide sequence ID" value="NZ_AP024488.1"/>
</dbReference>
<keyword evidence="3" id="KW-0436">Ligase</keyword>
<keyword evidence="5" id="KW-0547">Nucleotide-binding</keyword>